<dbReference type="InterPro" id="IPR003439">
    <property type="entry name" value="ABC_transporter-like_ATP-bd"/>
</dbReference>
<dbReference type="AlphaFoldDB" id="A0A915EEA3"/>
<dbReference type="Gene3D" id="3.40.50.300">
    <property type="entry name" value="P-loop containing nucleotide triphosphate hydrolases"/>
    <property type="match status" value="2"/>
</dbReference>
<dbReference type="SUPFAM" id="SSF52540">
    <property type="entry name" value="P-loop containing nucleoside triphosphate hydrolases"/>
    <property type="match status" value="1"/>
</dbReference>
<dbReference type="PANTHER" id="PTHR24221">
    <property type="entry name" value="ATP-BINDING CASSETTE SUB-FAMILY B"/>
    <property type="match status" value="1"/>
</dbReference>
<protein>
    <submittedName>
        <fullName evidence="6">ABC transporter domain-containing protein</fullName>
    </submittedName>
</protein>
<evidence type="ECO:0000256" key="2">
    <source>
        <dbReference type="ARBA" id="ARBA00022840"/>
    </source>
</evidence>
<evidence type="ECO:0000313" key="5">
    <source>
        <dbReference type="Proteomes" id="UP000887574"/>
    </source>
</evidence>
<feature type="domain" description="ABC transporter" evidence="4">
    <location>
        <begin position="110"/>
        <end position="302"/>
    </location>
</feature>
<keyword evidence="5" id="KW-1185">Reference proteome</keyword>
<accession>A0A915EEA3</accession>
<name>A0A915EEA3_9BILA</name>
<dbReference type="GO" id="GO:0005774">
    <property type="term" value="C:vacuolar membrane"/>
    <property type="evidence" value="ECO:0007669"/>
    <property type="project" value="TreeGrafter"/>
</dbReference>
<reference evidence="6" key="1">
    <citation type="submission" date="2022-11" db="UniProtKB">
        <authorList>
            <consortium name="WormBaseParasite"/>
        </authorList>
    </citation>
    <scope>IDENTIFICATION</scope>
</reference>
<keyword evidence="1" id="KW-0547">Nucleotide-binding</keyword>
<comment type="similarity">
    <text evidence="3">Belongs to the ABC transporter superfamily. ABCB family. Heavy Metal importer (TC 3.A.1.210) subfamily.</text>
</comment>
<organism evidence="5 6">
    <name type="scientific">Ditylenchus dipsaci</name>
    <dbReference type="NCBI Taxonomy" id="166011"/>
    <lineage>
        <taxon>Eukaryota</taxon>
        <taxon>Metazoa</taxon>
        <taxon>Ecdysozoa</taxon>
        <taxon>Nematoda</taxon>
        <taxon>Chromadorea</taxon>
        <taxon>Rhabditida</taxon>
        <taxon>Tylenchina</taxon>
        <taxon>Tylenchomorpha</taxon>
        <taxon>Sphaerularioidea</taxon>
        <taxon>Anguinidae</taxon>
        <taxon>Anguininae</taxon>
        <taxon>Ditylenchus</taxon>
    </lineage>
</organism>
<dbReference type="GO" id="GO:0015439">
    <property type="term" value="F:ABC-type heme transporter activity"/>
    <property type="evidence" value="ECO:0007669"/>
    <property type="project" value="TreeGrafter"/>
</dbReference>
<dbReference type="WBParaSite" id="jg4952">
    <property type="protein sequence ID" value="jg4952"/>
    <property type="gene ID" value="jg4952"/>
</dbReference>
<sequence>MALIKKTGEVQSVTWKGVSAIRIIFLHFVFNFTPTAEFIELERFKTALDRLHKAEYQENASTHLVVCLTESILKYKQQLQHWRLYSVYVILPKIKNSSDAVVLEDISGAIEFHNVSFGYNKDSLVLKNISFRVNPGETLAIVGPSGSGKTTITRLILRLYDVTSGRITVNNCDECILFNDTIYYNILYGRPGAAQQEVLKQPKRQIFTLLLLSIARALLKQSRFILLDEATSALDTKTEKLILTGLFELCAKKTCIIVAHQLSTIVHANQYWCLIMKAKFLKLDVMLNCVTIVLHNWVAKFSKKRSKYDD</sequence>
<dbReference type="Proteomes" id="UP000887574">
    <property type="component" value="Unplaced"/>
</dbReference>
<dbReference type="GO" id="GO:0016887">
    <property type="term" value="F:ATP hydrolysis activity"/>
    <property type="evidence" value="ECO:0007669"/>
    <property type="project" value="InterPro"/>
</dbReference>
<proteinExistence type="inferred from homology"/>
<evidence type="ECO:0000259" key="4">
    <source>
        <dbReference type="PROSITE" id="PS50893"/>
    </source>
</evidence>
<dbReference type="PANTHER" id="PTHR24221:SF654">
    <property type="entry name" value="ATP-BINDING CASSETTE SUB-FAMILY B MEMBER 6"/>
    <property type="match status" value="1"/>
</dbReference>
<dbReference type="SMART" id="SM00382">
    <property type="entry name" value="AAA"/>
    <property type="match status" value="1"/>
</dbReference>
<evidence type="ECO:0000256" key="1">
    <source>
        <dbReference type="ARBA" id="ARBA00022741"/>
    </source>
</evidence>
<keyword evidence="2" id="KW-0067">ATP-binding</keyword>
<dbReference type="Pfam" id="PF00005">
    <property type="entry name" value="ABC_tran"/>
    <property type="match status" value="1"/>
</dbReference>
<dbReference type="InterPro" id="IPR039421">
    <property type="entry name" value="Type_1_exporter"/>
</dbReference>
<dbReference type="InterPro" id="IPR003593">
    <property type="entry name" value="AAA+_ATPase"/>
</dbReference>
<dbReference type="InterPro" id="IPR027417">
    <property type="entry name" value="P-loop_NTPase"/>
</dbReference>
<evidence type="ECO:0000313" key="6">
    <source>
        <dbReference type="WBParaSite" id="jg4952"/>
    </source>
</evidence>
<dbReference type="GO" id="GO:0005524">
    <property type="term" value="F:ATP binding"/>
    <property type="evidence" value="ECO:0007669"/>
    <property type="project" value="UniProtKB-KW"/>
</dbReference>
<evidence type="ECO:0000256" key="3">
    <source>
        <dbReference type="ARBA" id="ARBA00024363"/>
    </source>
</evidence>
<dbReference type="PROSITE" id="PS50893">
    <property type="entry name" value="ABC_TRANSPORTER_2"/>
    <property type="match status" value="1"/>
</dbReference>
<dbReference type="GO" id="GO:0020037">
    <property type="term" value="F:heme binding"/>
    <property type="evidence" value="ECO:0007669"/>
    <property type="project" value="TreeGrafter"/>
</dbReference>